<gene>
    <name evidence="3" type="ORF">QVZ43_03815</name>
</gene>
<sequence length="184" mass="20550">MDDVGSQLRAVRQAAGLSQRELAKRAGVTNSMISMIEKNKVSPSVGSLKKVLSGIPISLLDFFMTEEAEHPSAPVVYRRDEMQSIDAEDGILWKLVGNNFPNRKMAFMEERYPPGSDTGRELFEHEGEEAGLIISGKLELTIDGQDYVLEPGDGYYFETTRPHRFRNPFEETCVLVSALTPPKL</sequence>
<dbReference type="SUPFAM" id="SSF47413">
    <property type="entry name" value="lambda repressor-like DNA-binding domains"/>
    <property type="match status" value="1"/>
</dbReference>
<dbReference type="InterPro" id="IPR014710">
    <property type="entry name" value="RmlC-like_jellyroll"/>
</dbReference>
<name>A0ABT8VY05_9GAMM</name>
<dbReference type="PANTHER" id="PTHR46797:SF11">
    <property type="entry name" value="HTH-TYPE TRANSCRIPTIONAL REGULATOR PUUR"/>
    <property type="match status" value="1"/>
</dbReference>
<dbReference type="Gene3D" id="1.10.260.40">
    <property type="entry name" value="lambda repressor-like DNA-binding domains"/>
    <property type="match status" value="1"/>
</dbReference>
<dbReference type="InterPro" id="IPR011051">
    <property type="entry name" value="RmlC_Cupin_sf"/>
</dbReference>
<accession>A0ABT8VY05</accession>
<dbReference type="Gene3D" id="2.60.120.10">
    <property type="entry name" value="Jelly Rolls"/>
    <property type="match status" value="1"/>
</dbReference>
<dbReference type="PANTHER" id="PTHR46797">
    <property type="entry name" value="HTH-TYPE TRANSCRIPTIONAL REGULATOR"/>
    <property type="match status" value="1"/>
</dbReference>
<keyword evidence="4" id="KW-1185">Reference proteome</keyword>
<dbReference type="InterPro" id="IPR001387">
    <property type="entry name" value="Cro/C1-type_HTH"/>
</dbReference>
<feature type="domain" description="HTH cro/C1-type" evidence="2">
    <location>
        <begin position="8"/>
        <end position="62"/>
    </location>
</feature>
<evidence type="ECO:0000259" key="2">
    <source>
        <dbReference type="PROSITE" id="PS50943"/>
    </source>
</evidence>
<dbReference type="Pfam" id="PF01381">
    <property type="entry name" value="HTH_3"/>
    <property type="match status" value="1"/>
</dbReference>
<dbReference type="InterPro" id="IPR050807">
    <property type="entry name" value="TransReg_Diox_bact_type"/>
</dbReference>
<dbReference type="Proteomes" id="UP001168640">
    <property type="component" value="Unassembled WGS sequence"/>
</dbReference>
<dbReference type="InterPro" id="IPR010982">
    <property type="entry name" value="Lambda_DNA-bd_dom_sf"/>
</dbReference>
<dbReference type="EMBL" id="JAUMIS010000001">
    <property type="protein sequence ID" value="MDO3720836.1"/>
    <property type="molecule type" value="Genomic_DNA"/>
</dbReference>
<comment type="caution">
    <text evidence="3">The sequence shown here is derived from an EMBL/GenBank/DDBJ whole genome shotgun (WGS) entry which is preliminary data.</text>
</comment>
<dbReference type="CDD" id="cd02209">
    <property type="entry name" value="cupin_XRE_C"/>
    <property type="match status" value="1"/>
</dbReference>
<keyword evidence="1" id="KW-0238">DNA-binding</keyword>
<protein>
    <submittedName>
        <fullName evidence="3">Cupin domain-containing protein</fullName>
    </submittedName>
</protein>
<evidence type="ECO:0000256" key="1">
    <source>
        <dbReference type="ARBA" id="ARBA00023125"/>
    </source>
</evidence>
<proteinExistence type="predicted"/>
<dbReference type="Pfam" id="PF07883">
    <property type="entry name" value="Cupin_2"/>
    <property type="match status" value="1"/>
</dbReference>
<evidence type="ECO:0000313" key="3">
    <source>
        <dbReference type="EMBL" id="MDO3720836.1"/>
    </source>
</evidence>
<dbReference type="CDD" id="cd00093">
    <property type="entry name" value="HTH_XRE"/>
    <property type="match status" value="1"/>
</dbReference>
<dbReference type="SMART" id="SM00530">
    <property type="entry name" value="HTH_XRE"/>
    <property type="match status" value="1"/>
</dbReference>
<dbReference type="RefSeq" id="WP_302908936.1">
    <property type="nucleotide sequence ID" value="NZ_JAUMIS010000001.1"/>
</dbReference>
<dbReference type="SUPFAM" id="SSF51182">
    <property type="entry name" value="RmlC-like cupins"/>
    <property type="match status" value="1"/>
</dbReference>
<organism evidence="3 4">
    <name type="scientific">Marinobacter suaedae</name>
    <dbReference type="NCBI Taxonomy" id="3057675"/>
    <lineage>
        <taxon>Bacteria</taxon>
        <taxon>Pseudomonadati</taxon>
        <taxon>Pseudomonadota</taxon>
        <taxon>Gammaproteobacteria</taxon>
        <taxon>Pseudomonadales</taxon>
        <taxon>Marinobacteraceae</taxon>
        <taxon>Marinobacter</taxon>
    </lineage>
</organism>
<dbReference type="InterPro" id="IPR013096">
    <property type="entry name" value="Cupin_2"/>
</dbReference>
<dbReference type="PROSITE" id="PS50943">
    <property type="entry name" value="HTH_CROC1"/>
    <property type="match status" value="1"/>
</dbReference>
<evidence type="ECO:0000313" key="4">
    <source>
        <dbReference type="Proteomes" id="UP001168640"/>
    </source>
</evidence>
<reference evidence="3" key="1">
    <citation type="submission" date="2023-07" db="EMBL/GenBank/DDBJ databases">
        <title>Marinobacter sp. chi1 genome sequencing and assembly.</title>
        <authorList>
            <person name="Park S."/>
        </authorList>
    </citation>
    <scope>NUCLEOTIDE SEQUENCE</scope>
    <source>
        <strain evidence="3">Chi1</strain>
    </source>
</reference>